<feature type="domain" description="RNA polymerase sigma-70 region 2" evidence="5">
    <location>
        <begin position="15"/>
        <end position="80"/>
    </location>
</feature>
<dbReference type="Pfam" id="PF08281">
    <property type="entry name" value="Sigma70_r4_2"/>
    <property type="match status" value="1"/>
</dbReference>
<evidence type="ECO:0000256" key="3">
    <source>
        <dbReference type="ARBA" id="ARBA00023082"/>
    </source>
</evidence>
<dbReference type="Proteomes" id="UP000583266">
    <property type="component" value="Unassembled WGS sequence"/>
</dbReference>
<evidence type="ECO:0000256" key="2">
    <source>
        <dbReference type="ARBA" id="ARBA00023015"/>
    </source>
</evidence>
<dbReference type="PANTHER" id="PTHR43133">
    <property type="entry name" value="RNA POLYMERASE ECF-TYPE SIGMA FACTO"/>
    <property type="match status" value="1"/>
</dbReference>
<dbReference type="InterPro" id="IPR036388">
    <property type="entry name" value="WH-like_DNA-bd_sf"/>
</dbReference>
<dbReference type="PANTHER" id="PTHR43133:SF46">
    <property type="entry name" value="RNA POLYMERASE SIGMA-70 FACTOR ECF SUBFAMILY"/>
    <property type="match status" value="1"/>
</dbReference>
<dbReference type="InterPro" id="IPR039425">
    <property type="entry name" value="RNA_pol_sigma-70-like"/>
</dbReference>
<reference evidence="7 8" key="1">
    <citation type="submission" date="2020-04" db="EMBL/GenBank/DDBJ databases">
        <title>Chitinophaga sp. G-6-1-13 sp. nov., isolated from soil.</title>
        <authorList>
            <person name="Dahal R.H."/>
            <person name="Chaudhary D.K."/>
        </authorList>
    </citation>
    <scope>NUCLEOTIDE SEQUENCE [LARGE SCALE GENOMIC DNA]</scope>
    <source>
        <strain evidence="7 8">G-6-1-13</strain>
    </source>
</reference>
<proteinExistence type="inferred from homology"/>
<accession>A0A848GIS6</accession>
<dbReference type="InterPro" id="IPR013325">
    <property type="entry name" value="RNA_pol_sigma_r2"/>
</dbReference>
<evidence type="ECO:0000313" key="8">
    <source>
        <dbReference type="Proteomes" id="UP000583266"/>
    </source>
</evidence>
<comment type="caution">
    <text evidence="7">The sequence shown here is derived from an EMBL/GenBank/DDBJ whole genome shotgun (WGS) entry which is preliminary data.</text>
</comment>
<keyword evidence="8" id="KW-1185">Reference proteome</keyword>
<comment type="similarity">
    <text evidence="1">Belongs to the sigma-70 factor family. ECF subfamily.</text>
</comment>
<dbReference type="NCBIfam" id="TIGR02985">
    <property type="entry name" value="Sig70_bacteroi1"/>
    <property type="match status" value="1"/>
</dbReference>
<dbReference type="InterPro" id="IPR013249">
    <property type="entry name" value="RNA_pol_sigma70_r4_t2"/>
</dbReference>
<evidence type="ECO:0000259" key="5">
    <source>
        <dbReference type="Pfam" id="PF04542"/>
    </source>
</evidence>
<dbReference type="RefSeq" id="WP_169224377.1">
    <property type="nucleotide sequence ID" value="NZ_JABBGC010000001.1"/>
</dbReference>
<dbReference type="SUPFAM" id="SSF88946">
    <property type="entry name" value="Sigma2 domain of RNA polymerase sigma factors"/>
    <property type="match status" value="1"/>
</dbReference>
<dbReference type="SUPFAM" id="SSF88659">
    <property type="entry name" value="Sigma3 and sigma4 domains of RNA polymerase sigma factors"/>
    <property type="match status" value="1"/>
</dbReference>
<dbReference type="GO" id="GO:0006352">
    <property type="term" value="P:DNA-templated transcription initiation"/>
    <property type="evidence" value="ECO:0007669"/>
    <property type="project" value="InterPro"/>
</dbReference>
<sequence length="181" mass="21549">MLNDHNDDRLVEMCFKSYYQALHRYAYAMLKNNEEAGDAVQAVFLKIWEKRIHLIKDQGIRAYLYTAVHHHCLNIKRQQRTQEKRLADYREPGVININQLISKESYNRIMNCIDQLPEQCRLVFTKSRFEQKTYNQIAAELDISVKTVEVHMGKALRILRLKLSDILWITFLYNTFTCFSN</sequence>
<dbReference type="GO" id="GO:0016987">
    <property type="term" value="F:sigma factor activity"/>
    <property type="evidence" value="ECO:0007669"/>
    <property type="project" value="UniProtKB-KW"/>
</dbReference>
<dbReference type="InterPro" id="IPR007627">
    <property type="entry name" value="RNA_pol_sigma70_r2"/>
</dbReference>
<evidence type="ECO:0000313" key="7">
    <source>
        <dbReference type="EMBL" id="NML37309.1"/>
    </source>
</evidence>
<name>A0A848GIS6_9BACT</name>
<keyword evidence="4" id="KW-0804">Transcription</keyword>
<dbReference type="AlphaFoldDB" id="A0A848GIS6"/>
<feature type="domain" description="RNA polymerase sigma factor 70 region 4 type 2" evidence="6">
    <location>
        <begin position="107"/>
        <end position="157"/>
    </location>
</feature>
<dbReference type="CDD" id="cd06171">
    <property type="entry name" value="Sigma70_r4"/>
    <property type="match status" value="1"/>
</dbReference>
<evidence type="ECO:0000259" key="6">
    <source>
        <dbReference type="Pfam" id="PF08281"/>
    </source>
</evidence>
<dbReference type="GO" id="GO:0003677">
    <property type="term" value="F:DNA binding"/>
    <property type="evidence" value="ECO:0007669"/>
    <property type="project" value="InterPro"/>
</dbReference>
<dbReference type="EMBL" id="JABBGC010000001">
    <property type="protein sequence ID" value="NML37309.1"/>
    <property type="molecule type" value="Genomic_DNA"/>
</dbReference>
<dbReference type="InterPro" id="IPR013324">
    <property type="entry name" value="RNA_pol_sigma_r3/r4-like"/>
</dbReference>
<dbReference type="Gene3D" id="1.10.1740.10">
    <property type="match status" value="1"/>
</dbReference>
<gene>
    <name evidence="7" type="ORF">HHL17_08870</name>
</gene>
<evidence type="ECO:0000256" key="1">
    <source>
        <dbReference type="ARBA" id="ARBA00010641"/>
    </source>
</evidence>
<keyword evidence="3" id="KW-0731">Sigma factor</keyword>
<organism evidence="7 8">
    <name type="scientific">Chitinophaga fulva</name>
    <dbReference type="NCBI Taxonomy" id="2728842"/>
    <lineage>
        <taxon>Bacteria</taxon>
        <taxon>Pseudomonadati</taxon>
        <taxon>Bacteroidota</taxon>
        <taxon>Chitinophagia</taxon>
        <taxon>Chitinophagales</taxon>
        <taxon>Chitinophagaceae</taxon>
        <taxon>Chitinophaga</taxon>
    </lineage>
</organism>
<dbReference type="InterPro" id="IPR014284">
    <property type="entry name" value="RNA_pol_sigma-70_dom"/>
</dbReference>
<keyword evidence="2" id="KW-0805">Transcription regulation</keyword>
<dbReference type="NCBIfam" id="TIGR02937">
    <property type="entry name" value="sigma70-ECF"/>
    <property type="match status" value="1"/>
</dbReference>
<dbReference type="Gene3D" id="1.10.10.10">
    <property type="entry name" value="Winged helix-like DNA-binding domain superfamily/Winged helix DNA-binding domain"/>
    <property type="match status" value="1"/>
</dbReference>
<dbReference type="InterPro" id="IPR014327">
    <property type="entry name" value="RNA_pol_sigma70_bacteroid"/>
</dbReference>
<evidence type="ECO:0000256" key="4">
    <source>
        <dbReference type="ARBA" id="ARBA00023163"/>
    </source>
</evidence>
<dbReference type="Pfam" id="PF04542">
    <property type="entry name" value="Sigma70_r2"/>
    <property type="match status" value="1"/>
</dbReference>
<protein>
    <submittedName>
        <fullName evidence="7">RNA polymerase sigma-70 factor</fullName>
    </submittedName>
</protein>